<keyword evidence="7" id="KW-1185">Reference proteome</keyword>
<dbReference type="Gene3D" id="3.40.640.10">
    <property type="entry name" value="Type I PLP-dependent aspartate aminotransferase-like (Major domain)"/>
    <property type="match status" value="1"/>
</dbReference>
<dbReference type="Proteomes" id="UP001597497">
    <property type="component" value="Unassembled WGS sequence"/>
</dbReference>
<dbReference type="RefSeq" id="WP_379931200.1">
    <property type="nucleotide sequence ID" value="NZ_JBHUMM010000045.1"/>
</dbReference>
<dbReference type="EMBL" id="JBHUMM010000045">
    <property type="protein sequence ID" value="MFD2673615.1"/>
    <property type="molecule type" value="Genomic_DNA"/>
</dbReference>
<comment type="caution">
    <text evidence="6">The sequence shown here is derived from an EMBL/GenBank/DDBJ whole genome shotgun (WGS) entry which is preliminary data.</text>
</comment>
<protein>
    <submittedName>
        <fullName evidence="6">PLP-dependent aminotransferase family protein</fullName>
    </submittedName>
</protein>
<evidence type="ECO:0000256" key="1">
    <source>
        <dbReference type="ARBA" id="ARBA00001933"/>
    </source>
</evidence>
<feature type="domain" description="Aminotransferase class I/classII large" evidence="5">
    <location>
        <begin position="46"/>
        <end position="389"/>
    </location>
</feature>
<evidence type="ECO:0000256" key="3">
    <source>
        <dbReference type="ARBA" id="ARBA00022679"/>
    </source>
</evidence>
<dbReference type="InterPro" id="IPR050859">
    <property type="entry name" value="Class-I_PLP-dep_aminotransf"/>
</dbReference>
<dbReference type="Pfam" id="PF00155">
    <property type="entry name" value="Aminotran_1_2"/>
    <property type="match status" value="1"/>
</dbReference>
<dbReference type="InterPro" id="IPR015424">
    <property type="entry name" value="PyrdxlP-dep_Trfase"/>
</dbReference>
<sequence length="406" mass="45740">MRQLTFADRTRRYSSSAVRDILKRTMVPDMISFAGGLPADEWFPREALQEAYARIFRDSASTLQYGITDGYTPLREQLCNWMLHKGVSVQPDQMLLTTGSQQAIDLAARIWLNPGDVVITESPTYLAALQVFQAAEAKVIGIPSDEDGMDLARLQEVMEQVKPKLLYVSPTFANPTGKCWSKSRKQALLDLCQQNELTILEDDPYGELTFESGTHMESLLSMSGELDMGSIMYTSTFSKTVVPALRTGWVIANRAIIQEMSKAKQACDLHSSLMDQQALNQLMRHYDLRAHIAQLREGYKERMQVMAGELQALAGPMSPAFEIPKGGMFIWVNLNQAYRTDELLSFAIEEGVAFVPGSSFYPDAPNHQSMRLNFSHSSPERIREGMQRLRKAMDTYARQGQSLYHL</sequence>
<evidence type="ECO:0000313" key="7">
    <source>
        <dbReference type="Proteomes" id="UP001597497"/>
    </source>
</evidence>
<dbReference type="PANTHER" id="PTHR42790:SF19">
    <property type="entry name" value="KYNURENINE_ALPHA-AMINOADIPATE AMINOTRANSFERASE, MITOCHONDRIAL"/>
    <property type="match status" value="1"/>
</dbReference>
<dbReference type="InterPro" id="IPR015421">
    <property type="entry name" value="PyrdxlP-dep_Trfase_major"/>
</dbReference>
<dbReference type="CDD" id="cd00609">
    <property type="entry name" value="AAT_like"/>
    <property type="match status" value="1"/>
</dbReference>
<dbReference type="SUPFAM" id="SSF53383">
    <property type="entry name" value="PLP-dependent transferases"/>
    <property type="match status" value="1"/>
</dbReference>
<evidence type="ECO:0000259" key="5">
    <source>
        <dbReference type="Pfam" id="PF00155"/>
    </source>
</evidence>
<keyword evidence="3" id="KW-0808">Transferase</keyword>
<dbReference type="InterPro" id="IPR004839">
    <property type="entry name" value="Aminotransferase_I/II_large"/>
</dbReference>
<comment type="cofactor">
    <cofactor evidence="1">
        <name>pyridoxal 5'-phosphate</name>
        <dbReference type="ChEBI" id="CHEBI:597326"/>
    </cofactor>
</comment>
<accession>A0ABW5REW0</accession>
<dbReference type="PANTHER" id="PTHR42790">
    <property type="entry name" value="AMINOTRANSFERASE"/>
    <property type="match status" value="1"/>
</dbReference>
<evidence type="ECO:0000256" key="2">
    <source>
        <dbReference type="ARBA" id="ARBA00022576"/>
    </source>
</evidence>
<organism evidence="6 7">
    <name type="scientific">Marinicrinis sediminis</name>
    <dbReference type="NCBI Taxonomy" id="1652465"/>
    <lineage>
        <taxon>Bacteria</taxon>
        <taxon>Bacillati</taxon>
        <taxon>Bacillota</taxon>
        <taxon>Bacilli</taxon>
        <taxon>Bacillales</taxon>
        <taxon>Paenibacillaceae</taxon>
    </lineage>
</organism>
<evidence type="ECO:0000313" key="6">
    <source>
        <dbReference type="EMBL" id="MFD2673615.1"/>
    </source>
</evidence>
<dbReference type="Gene3D" id="3.90.1150.10">
    <property type="entry name" value="Aspartate Aminotransferase, domain 1"/>
    <property type="match status" value="1"/>
</dbReference>
<dbReference type="InterPro" id="IPR015422">
    <property type="entry name" value="PyrdxlP-dep_Trfase_small"/>
</dbReference>
<proteinExistence type="predicted"/>
<keyword evidence="4" id="KW-0663">Pyridoxal phosphate</keyword>
<keyword evidence="2 6" id="KW-0032">Aminotransferase</keyword>
<evidence type="ECO:0000256" key="4">
    <source>
        <dbReference type="ARBA" id="ARBA00022898"/>
    </source>
</evidence>
<dbReference type="GO" id="GO:0008483">
    <property type="term" value="F:transaminase activity"/>
    <property type="evidence" value="ECO:0007669"/>
    <property type="project" value="UniProtKB-KW"/>
</dbReference>
<gene>
    <name evidence="6" type="ORF">ACFSUC_18860</name>
</gene>
<reference evidence="7" key="1">
    <citation type="journal article" date="2019" name="Int. J. Syst. Evol. Microbiol.">
        <title>The Global Catalogue of Microorganisms (GCM) 10K type strain sequencing project: providing services to taxonomists for standard genome sequencing and annotation.</title>
        <authorList>
            <consortium name="The Broad Institute Genomics Platform"/>
            <consortium name="The Broad Institute Genome Sequencing Center for Infectious Disease"/>
            <person name="Wu L."/>
            <person name="Ma J."/>
        </authorList>
    </citation>
    <scope>NUCLEOTIDE SEQUENCE [LARGE SCALE GENOMIC DNA]</scope>
    <source>
        <strain evidence="7">KCTC 33676</strain>
    </source>
</reference>
<name>A0ABW5REW0_9BACL</name>